<dbReference type="PANTHER" id="PTHR11716">
    <property type="entry name" value="PHOSPHOLIPASE A2 FAMILY MEMBER"/>
    <property type="match status" value="1"/>
</dbReference>
<keyword evidence="4 11" id="KW-0479">Metal-binding</keyword>
<evidence type="ECO:0000256" key="5">
    <source>
        <dbReference type="ARBA" id="ARBA00022801"/>
    </source>
</evidence>
<feature type="domain" description="Phospholipase A2-like central" evidence="15">
    <location>
        <begin position="29"/>
        <end position="149"/>
    </location>
</feature>
<dbReference type="EMBL" id="CAJNOR010000766">
    <property type="protein sequence ID" value="CAF1002110.1"/>
    <property type="molecule type" value="Genomic_DNA"/>
</dbReference>
<dbReference type="CDD" id="cd00125">
    <property type="entry name" value="PLA2c"/>
    <property type="match status" value="1"/>
</dbReference>
<keyword evidence="7" id="KW-0442">Lipid degradation</keyword>
<comment type="subcellular location">
    <subcellularLocation>
        <location evidence="1 14">Secreted</location>
    </subcellularLocation>
</comment>
<dbReference type="InterPro" id="IPR001211">
    <property type="entry name" value="PLA2"/>
</dbReference>
<dbReference type="GO" id="GO:0050482">
    <property type="term" value="P:arachidonate secretion"/>
    <property type="evidence" value="ECO:0007669"/>
    <property type="project" value="InterPro"/>
</dbReference>
<feature type="disulfide bond" evidence="12">
    <location>
        <begin position="55"/>
        <end position="71"/>
    </location>
</feature>
<evidence type="ECO:0000256" key="7">
    <source>
        <dbReference type="ARBA" id="ARBA00022963"/>
    </source>
</evidence>
<evidence type="ECO:0000256" key="3">
    <source>
        <dbReference type="ARBA" id="ARBA00022525"/>
    </source>
</evidence>
<feature type="binding site" evidence="11">
    <location>
        <position position="58"/>
    </location>
    <ligand>
        <name>Ca(2+)</name>
        <dbReference type="ChEBI" id="CHEBI:29108"/>
    </ligand>
</feature>
<comment type="cofactor">
    <cofactor evidence="11">
        <name>Ca(2+)</name>
        <dbReference type="ChEBI" id="CHEBI:29108"/>
    </cofactor>
    <text evidence="11">Binds 1 Ca(2+) ion per subunit.</text>
</comment>
<evidence type="ECO:0000256" key="12">
    <source>
        <dbReference type="PIRSR" id="PIRSR601211-3"/>
    </source>
</evidence>
<keyword evidence="6 11" id="KW-0106">Calcium</keyword>
<dbReference type="PROSITE" id="PS00118">
    <property type="entry name" value="PA2_HIS"/>
    <property type="match status" value="1"/>
</dbReference>
<feature type="disulfide bond" evidence="12">
    <location>
        <begin position="77"/>
        <end position="123"/>
    </location>
</feature>
<feature type="binding site" evidence="11">
    <location>
        <position position="75"/>
    </location>
    <ligand>
        <name>Ca(2+)</name>
        <dbReference type="ChEBI" id="CHEBI:29108"/>
    </ligand>
</feature>
<evidence type="ECO:0000256" key="11">
    <source>
        <dbReference type="PIRSR" id="PIRSR601211-2"/>
    </source>
</evidence>
<evidence type="ECO:0000256" key="9">
    <source>
        <dbReference type="ARBA" id="ARBA00023157"/>
    </source>
</evidence>
<dbReference type="Gene3D" id="1.20.90.10">
    <property type="entry name" value="Phospholipase A2 domain"/>
    <property type="match status" value="1"/>
</dbReference>
<dbReference type="Proteomes" id="UP000663828">
    <property type="component" value="Unassembled WGS sequence"/>
</dbReference>
<comment type="catalytic activity">
    <reaction evidence="14">
        <text>a 1,2-diacyl-sn-glycero-3-phosphocholine + H2O = a 1-acyl-sn-glycero-3-phosphocholine + a fatty acid + H(+)</text>
        <dbReference type="Rhea" id="RHEA:15801"/>
        <dbReference type="ChEBI" id="CHEBI:15377"/>
        <dbReference type="ChEBI" id="CHEBI:15378"/>
        <dbReference type="ChEBI" id="CHEBI:28868"/>
        <dbReference type="ChEBI" id="CHEBI:57643"/>
        <dbReference type="ChEBI" id="CHEBI:58168"/>
        <dbReference type="EC" id="3.1.1.4"/>
    </reaction>
</comment>
<dbReference type="SUPFAM" id="SSF48619">
    <property type="entry name" value="Phospholipase A2, PLA2"/>
    <property type="match status" value="1"/>
</dbReference>
<protein>
    <recommendedName>
        <fullName evidence="2 14">Phospholipase A2</fullName>
        <ecNumber evidence="2 14">3.1.1.4</ecNumber>
    </recommendedName>
</protein>
<keyword evidence="3 14" id="KW-0964">Secreted</keyword>
<dbReference type="SMART" id="SM00085">
    <property type="entry name" value="PA2c"/>
    <property type="match status" value="1"/>
</dbReference>
<evidence type="ECO:0000259" key="15">
    <source>
        <dbReference type="SMART" id="SM00085"/>
    </source>
</evidence>
<evidence type="ECO:0000313" key="17">
    <source>
        <dbReference type="Proteomes" id="UP000663828"/>
    </source>
</evidence>
<dbReference type="InterPro" id="IPR016090">
    <property type="entry name" value="PLA2-like_dom"/>
</dbReference>
<sequence>MFSKLFVLTLIIGSINAVPTDQLSQSRNAAFEFREMITKVTGRSALDYLGYGCHCGLGGKGTPVDDLDRCCQVHDQCYADTSTYLQFWNLCSPHLVGYSWNVSNGAVTCTGNKDTCGYKTCMCDKIVAECFARSTYNMEYKGYSQRFCS</sequence>
<evidence type="ECO:0000256" key="2">
    <source>
        <dbReference type="ARBA" id="ARBA00013278"/>
    </source>
</evidence>
<feature type="disulfide bond" evidence="12">
    <location>
        <begin position="109"/>
        <end position="121"/>
    </location>
</feature>
<evidence type="ECO:0000256" key="1">
    <source>
        <dbReference type="ARBA" id="ARBA00004613"/>
    </source>
</evidence>
<dbReference type="InterPro" id="IPR033113">
    <property type="entry name" value="PLA2_histidine"/>
</dbReference>
<dbReference type="GO" id="GO:0006644">
    <property type="term" value="P:phospholipid metabolic process"/>
    <property type="evidence" value="ECO:0007669"/>
    <property type="project" value="InterPro"/>
</dbReference>
<evidence type="ECO:0000256" key="14">
    <source>
        <dbReference type="RuleBase" id="RU361236"/>
    </source>
</evidence>
<feature type="chain" id="PRO_5033110810" description="Phospholipase A2" evidence="14">
    <location>
        <begin position="18"/>
        <end position="149"/>
    </location>
</feature>
<evidence type="ECO:0000256" key="8">
    <source>
        <dbReference type="ARBA" id="ARBA00023098"/>
    </source>
</evidence>
<dbReference type="PRINTS" id="PR00389">
    <property type="entry name" value="PHPHLIPASEA2"/>
</dbReference>
<dbReference type="Pfam" id="PF00068">
    <property type="entry name" value="Phospholip_A2_1"/>
    <property type="match status" value="1"/>
</dbReference>
<keyword evidence="8 14" id="KW-0443">Lipid metabolism</keyword>
<evidence type="ECO:0000256" key="10">
    <source>
        <dbReference type="PIRSR" id="PIRSR601211-1"/>
    </source>
</evidence>
<feature type="signal peptide" evidence="14">
    <location>
        <begin position="1"/>
        <end position="17"/>
    </location>
</feature>
<dbReference type="EC" id="3.1.1.4" evidence="2 14"/>
<comment type="caution">
    <text evidence="16">The sequence shown here is derived from an EMBL/GenBank/DDBJ whole genome shotgun (WGS) entry which is preliminary data.</text>
</comment>
<feature type="disulfide bond" evidence="12">
    <location>
        <begin position="70"/>
        <end position="130"/>
    </location>
</feature>
<evidence type="ECO:0000313" key="16">
    <source>
        <dbReference type="EMBL" id="CAF1002110.1"/>
    </source>
</evidence>
<evidence type="ECO:0000256" key="4">
    <source>
        <dbReference type="ARBA" id="ARBA00022723"/>
    </source>
</evidence>
<dbReference type="GO" id="GO:0016042">
    <property type="term" value="P:lipid catabolic process"/>
    <property type="evidence" value="ECO:0007669"/>
    <property type="project" value="UniProtKB-KW"/>
</dbReference>
<gene>
    <name evidence="16" type="ORF">XAT740_LOCUS13261</name>
</gene>
<feature type="disulfide bond" evidence="12">
    <location>
        <begin position="91"/>
        <end position="116"/>
    </location>
</feature>
<name>A0A814GX10_ADIRI</name>
<dbReference type="InterPro" id="IPR036444">
    <property type="entry name" value="PLipase_A2_dom_sf"/>
</dbReference>
<feature type="binding site" evidence="11">
    <location>
        <position position="56"/>
    </location>
    <ligand>
        <name>Ca(2+)</name>
        <dbReference type="ChEBI" id="CHEBI:29108"/>
    </ligand>
</feature>
<dbReference type="GO" id="GO:0004623">
    <property type="term" value="F:phospholipase A2 activity"/>
    <property type="evidence" value="ECO:0007669"/>
    <property type="project" value="UniProtKB-EC"/>
</dbReference>
<organism evidence="16 17">
    <name type="scientific">Adineta ricciae</name>
    <name type="common">Rotifer</name>
    <dbReference type="NCBI Taxonomy" id="249248"/>
    <lineage>
        <taxon>Eukaryota</taxon>
        <taxon>Metazoa</taxon>
        <taxon>Spiralia</taxon>
        <taxon>Gnathifera</taxon>
        <taxon>Rotifera</taxon>
        <taxon>Eurotatoria</taxon>
        <taxon>Bdelloidea</taxon>
        <taxon>Adinetida</taxon>
        <taxon>Adinetidae</taxon>
        <taxon>Adineta</taxon>
    </lineage>
</organism>
<keyword evidence="14" id="KW-0732">Signal</keyword>
<feature type="active site" evidence="10">
    <location>
        <position position="124"/>
    </location>
</feature>
<dbReference type="AlphaFoldDB" id="A0A814GX10"/>
<keyword evidence="5 14" id="KW-0378">Hydrolase</keyword>
<reference evidence="16" key="1">
    <citation type="submission" date="2021-02" db="EMBL/GenBank/DDBJ databases">
        <authorList>
            <person name="Nowell W R."/>
        </authorList>
    </citation>
    <scope>NUCLEOTIDE SEQUENCE</scope>
</reference>
<dbReference type="GO" id="GO:0005509">
    <property type="term" value="F:calcium ion binding"/>
    <property type="evidence" value="ECO:0007669"/>
    <property type="project" value="InterPro"/>
</dbReference>
<feature type="active site" evidence="10">
    <location>
        <position position="74"/>
    </location>
</feature>
<evidence type="ECO:0000256" key="13">
    <source>
        <dbReference type="RuleBase" id="RU003654"/>
    </source>
</evidence>
<dbReference type="PANTHER" id="PTHR11716:SF47">
    <property type="entry name" value="PHOSPHOLIPASE A2-ALPHA"/>
    <property type="match status" value="1"/>
</dbReference>
<proteinExistence type="inferred from homology"/>
<accession>A0A814GX10</accession>
<keyword evidence="9 12" id="KW-1015">Disulfide bond</keyword>
<comment type="similarity">
    <text evidence="13">Belongs to the phospholipase A2 family.</text>
</comment>
<dbReference type="GO" id="GO:0005576">
    <property type="term" value="C:extracellular region"/>
    <property type="evidence" value="ECO:0007669"/>
    <property type="project" value="UniProtKB-SubCell"/>
</dbReference>
<evidence type="ECO:0000256" key="6">
    <source>
        <dbReference type="ARBA" id="ARBA00022837"/>
    </source>
</evidence>
<keyword evidence="17" id="KW-1185">Reference proteome</keyword>